<evidence type="ECO:0000313" key="2">
    <source>
        <dbReference type="Proteomes" id="UP000012045"/>
    </source>
</evidence>
<reference evidence="2" key="1">
    <citation type="journal article" date="2013" name="Genome Announc.">
        <title>Draft genome sequence of Botrytis cinerea BcDW1, inoculum for noble rot of grape berries.</title>
        <authorList>
            <person name="Blanco-Ulate B."/>
            <person name="Allen G."/>
            <person name="Powell A.L."/>
            <person name="Cantu D."/>
        </authorList>
    </citation>
    <scope>NUCLEOTIDE SEQUENCE [LARGE SCALE GENOMIC DNA]</scope>
    <source>
        <strain evidence="2">BcDW1</strain>
    </source>
</reference>
<name>M7TQF8_BOTF1</name>
<dbReference type="AlphaFoldDB" id="M7TQF8"/>
<dbReference type="PANTHER" id="PTHR43558">
    <property type="entry name" value="REDUCTASE, PUTATIVE (AFU_ORTHOLOGUE AFUA_3G10540)-RELATED"/>
    <property type="match status" value="1"/>
</dbReference>
<sequence>MASSYDPLPVNEREQNYSVETYSTPTSPAQFLSLLSRFPRKSTRELVKPYLLYETWLRKAFAKPHAVVGGPEDLASIYDGHESSFKIRTIDRETTAAEKYIMPLKEREEELGGQLAIAGSLEIFRENFNAFTHGILDGINWSNIVVAGSAALLPLLSPRRDEGPSSSAAVGPPLENYFDNIAKASDIDIFIYGINDEKLAIWRISEIEATIRKNQRIVMGEGLSLHTKNAITFIAPRYPHRHVQIILRLYDSITEILTGFDVDSYENRLFKYRQHKFDVFWEPLDRSQIKKLGPNYMQLWEMKGLARLLLFESNIKREYTGPYDEPNPKNLKRIDEARDPVLMTEDHYHSSGYTGIEIPHHIIFTADKIHDFVRKNAKEPFKFGTLNEILYQESAGRETAKVSPTLKFIKEDCGRQMIGSFYPYTTDDWTAMAYGGLEESEESSSSGSSLPGSRSRRRLVKQWAREWVARTNYWGRHWKSDLKSKIRAIAHSTRKWKA</sequence>
<dbReference type="PANTHER" id="PTHR43558:SF6">
    <property type="entry name" value="REDUCTASE, PUTATIVE (AFU_ORTHOLOGUE AFUA_3G10540)-RELATED"/>
    <property type="match status" value="1"/>
</dbReference>
<dbReference type="Proteomes" id="UP000012045">
    <property type="component" value="Unassembled WGS sequence"/>
</dbReference>
<dbReference type="HOGENOM" id="CLU_036464_0_0_1"/>
<proteinExistence type="predicted"/>
<accession>M7TQF8</accession>
<dbReference type="OrthoDB" id="539213at2759"/>
<organism evidence="1 2">
    <name type="scientific">Botryotinia fuckeliana (strain BcDW1)</name>
    <name type="common">Noble rot fungus</name>
    <name type="synonym">Botrytis cinerea</name>
    <dbReference type="NCBI Taxonomy" id="1290391"/>
    <lineage>
        <taxon>Eukaryota</taxon>
        <taxon>Fungi</taxon>
        <taxon>Dikarya</taxon>
        <taxon>Ascomycota</taxon>
        <taxon>Pezizomycotina</taxon>
        <taxon>Leotiomycetes</taxon>
        <taxon>Helotiales</taxon>
        <taxon>Sclerotiniaceae</taxon>
        <taxon>Botrytis</taxon>
    </lineage>
</organism>
<dbReference type="STRING" id="1290391.M7TQF8"/>
<dbReference type="EMBL" id="KB708009">
    <property type="protein sequence ID" value="EMR83359.1"/>
    <property type="molecule type" value="Genomic_DNA"/>
</dbReference>
<gene>
    <name evidence="1" type="ORF">BcDW1_8019</name>
</gene>
<evidence type="ECO:0000313" key="1">
    <source>
        <dbReference type="EMBL" id="EMR83359.1"/>
    </source>
</evidence>
<protein>
    <submittedName>
        <fullName evidence="1">Putative ankyrin repeat protein</fullName>
    </submittedName>
</protein>
<dbReference type="InterPro" id="IPR053354">
    <property type="entry name" value="MGDG_epimerase"/>
</dbReference>